<keyword evidence="3" id="KW-1185">Reference proteome</keyword>
<protein>
    <submittedName>
        <fullName evidence="2">Uncharacterized protein</fullName>
    </submittedName>
</protein>
<evidence type="ECO:0000313" key="2">
    <source>
        <dbReference type="EMBL" id="EGG08982.1"/>
    </source>
</evidence>
<organism evidence="3">
    <name type="scientific">Melampsora larici-populina (strain 98AG31 / pathotype 3-4-7)</name>
    <name type="common">Poplar leaf rust fungus</name>
    <dbReference type="NCBI Taxonomy" id="747676"/>
    <lineage>
        <taxon>Eukaryota</taxon>
        <taxon>Fungi</taxon>
        <taxon>Dikarya</taxon>
        <taxon>Basidiomycota</taxon>
        <taxon>Pucciniomycotina</taxon>
        <taxon>Pucciniomycetes</taxon>
        <taxon>Pucciniales</taxon>
        <taxon>Melampsoraceae</taxon>
        <taxon>Melampsora</taxon>
    </lineage>
</organism>
<evidence type="ECO:0000313" key="3">
    <source>
        <dbReference type="Proteomes" id="UP000001072"/>
    </source>
</evidence>
<dbReference type="OrthoDB" id="3366231at2759"/>
<feature type="region of interest" description="Disordered" evidence="1">
    <location>
        <begin position="215"/>
        <end position="235"/>
    </location>
</feature>
<dbReference type="AlphaFoldDB" id="F4RF77"/>
<dbReference type="GeneID" id="18933430"/>
<dbReference type="RefSeq" id="XP_007407956.1">
    <property type="nucleotide sequence ID" value="XM_007407894.1"/>
</dbReference>
<dbReference type="EMBL" id="GL883099">
    <property type="protein sequence ID" value="EGG08982.1"/>
    <property type="molecule type" value="Genomic_DNA"/>
</dbReference>
<evidence type="ECO:0000256" key="1">
    <source>
        <dbReference type="SAM" id="MobiDB-lite"/>
    </source>
</evidence>
<name>F4RF77_MELLP</name>
<dbReference type="InParanoid" id="F4RF77"/>
<reference evidence="3" key="1">
    <citation type="journal article" date="2011" name="Proc. Natl. Acad. Sci. U.S.A.">
        <title>Obligate biotrophy features unraveled by the genomic analysis of rust fungi.</title>
        <authorList>
            <person name="Duplessis S."/>
            <person name="Cuomo C.A."/>
            <person name="Lin Y.-C."/>
            <person name="Aerts A."/>
            <person name="Tisserant E."/>
            <person name="Veneault-Fourrey C."/>
            <person name="Joly D.L."/>
            <person name="Hacquard S."/>
            <person name="Amselem J."/>
            <person name="Cantarel B.L."/>
            <person name="Chiu R."/>
            <person name="Coutinho P.M."/>
            <person name="Feau N."/>
            <person name="Field M."/>
            <person name="Frey P."/>
            <person name="Gelhaye E."/>
            <person name="Goldberg J."/>
            <person name="Grabherr M.G."/>
            <person name="Kodira C.D."/>
            <person name="Kohler A."/>
            <person name="Kuees U."/>
            <person name="Lindquist E.A."/>
            <person name="Lucas S.M."/>
            <person name="Mago R."/>
            <person name="Mauceli E."/>
            <person name="Morin E."/>
            <person name="Murat C."/>
            <person name="Pangilinan J.L."/>
            <person name="Park R."/>
            <person name="Pearson M."/>
            <person name="Quesneville H."/>
            <person name="Rouhier N."/>
            <person name="Sakthikumar S."/>
            <person name="Salamov A.A."/>
            <person name="Schmutz J."/>
            <person name="Selles B."/>
            <person name="Shapiro H."/>
            <person name="Tanguay P."/>
            <person name="Tuskan G.A."/>
            <person name="Henrissat B."/>
            <person name="Van de Peer Y."/>
            <person name="Rouze P."/>
            <person name="Ellis J.G."/>
            <person name="Dodds P.N."/>
            <person name="Schein J.E."/>
            <person name="Zhong S."/>
            <person name="Hamelin R.C."/>
            <person name="Grigoriev I.V."/>
            <person name="Szabo L.J."/>
            <person name="Martin F."/>
        </authorList>
    </citation>
    <scope>NUCLEOTIDE SEQUENCE [LARGE SCALE GENOMIC DNA]</scope>
    <source>
        <strain evidence="3">98AG31 / pathotype 3-4-7</strain>
    </source>
</reference>
<dbReference type="KEGG" id="mlr:MELLADRAFT_84293"/>
<dbReference type="HOGENOM" id="CLU_1180450_0_0_1"/>
<accession>F4RF77</accession>
<dbReference type="Proteomes" id="UP000001072">
    <property type="component" value="Unassembled WGS sequence"/>
</dbReference>
<dbReference type="VEuPathDB" id="FungiDB:MELLADRAFT_84293"/>
<sequence>MLSSSNKIKARTLNVSGPLDVYEVLPTDLSANYPLRNAHSSIVCKGLSGTNPLEYQVKVSSYANNASLLQADGVYVLKSHMIARNLEDTLPMLNYEVDHVMLVNTSKDVQDSLADKTAVTGLGLITKRHTIQEEAFDKPTVVAVVEHSNYNNAEMVIFKVAYYIRPVQNLLLIQPLFQVNREAVVNGYIVDYDPDNNCFIVDVTGINLTNGRETDKLSSPAVKSEDTILTPAGRA</sequence>
<gene>
    <name evidence="2" type="ORF">MELLADRAFT_84293</name>
</gene>
<proteinExistence type="predicted"/>